<dbReference type="GO" id="GO:0016779">
    <property type="term" value="F:nucleotidyltransferase activity"/>
    <property type="evidence" value="ECO:0007669"/>
    <property type="project" value="UniProtKB-UniRule"/>
</dbReference>
<evidence type="ECO:0000256" key="5">
    <source>
        <dbReference type="ARBA" id="ARBA00023125"/>
    </source>
</evidence>
<dbReference type="EMBL" id="FNQM01000003">
    <property type="protein sequence ID" value="SEA17309.1"/>
    <property type="molecule type" value="Genomic_DNA"/>
</dbReference>
<keyword evidence="2 6" id="KW-0328">Glycosyltransferase</keyword>
<dbReference type="STRING" id="89524.SAMN05444370_103334"/>
<evidence type="ECO:0000313" key="9">
    <source>
        <dbReference type="Proteomes" id="UP000198703"/>
    </source>
</evidence>
<dbReference type="InterPro" id="IPR029494">
    <property type="entry name" value="DarT"/>
</dbReference>
<evidence type="ECO:0000259" key="7">
    <source>
        <dbReference type="PROSITE" id="PS52018"/>
    </source>
</evidence>
<organism evidence="8 9">
    <name type="scientific">Rubrimonas cliftonensis</name>
    <dbReference type="NCBI Taxonomy" id="89524"/>
    <lineage>
        <taxon>Bacteria</taxon>
        <taxon>Pseudomonadati</taxon>
        <taxon>Pseudomonadota</taxon>
        <taxon>Alphaproteobacteria</taxon>
        <taxon>Rhodobacterales</taxon>
        <taxon>Paracoccaceae</taxon>
        <taxon>Rubrimonas</taxon>
    </lineage>
</organism>
<feature type="active site" evidence="6">
    <location>
        <position position="176"/>
    </location>
</feature>
<name>A0A1H3Z0N8_9RHOB</name>
<evidence type="ECO:0000256" key="2">
    <source>
        <dbReference type="ARBA" id="ARBA00022676"/>
    </source>
</evidence>
<evidence type="ECO:0000256" key="6">
    <source>
        <dbReference type="PROSITE-ProRule" id="PRU01362"/>
    </source>
</evidence>
<dbReference type="OrthoDB" id="9813972at2"/>
<protein>
    <recommendedName>
        <fullName evidence="7">DarT domain-containing protein</fullName>
    </recommendedName>
</protein>
<dbReference type="Proteomes" id="UP000198703">
    <property type="component" value="Unassembled WGS sequence"/>
</dbReference>
<accession>A0A1H3Z0N8</accession>
<keyword evidence="3 6" id="KW-0808">Transferase</keyword>
<dbReference type="Pfam" id="PF14487">
    <property type="entry name" value="DarT"/>
    <property type="match status" value="1"/>
</dbReference>
<dbReference type="GO" id="GO:0016757">
    <property type="term" value="F:glycosyltransferase activity"/>
    <property type="evidence" value="ECO:0007669"/>
    <property type="project" value="UniProtKB-UniRule"/>
</dbReference>
<feature type="binding site" evidence="6">
    <location>
        <begin position="23"/>
        <end position="25"/>
    </location>
    <ligand>
        <name>NAD(+)</name>
        <dbReference type="ChEBI" id="CHEBI:57540"/>
    </ligand>
</feature>
<keyword evidence="1 6" id="KW-1277">Toxin-antitoxin system</keyword>
<dbReference type="PROSITE" id="PS52018">
    <property type="entry name" value="DART"/>
    <property type="match status" value="1"/>
</dbReference>
<feature type="domain" description="DarT" evidence="7">
    <location>
        <begin position="19"/>
        <end position="223"/>
    </location>
</feature>
<dbReference type="RefSeq" id="WP_093250897.1">
    <property type="nucleotide sequence ID" value="NZ_FNQM01000003.1"/>
</dbReference>
<sequence length="224" mass="24945">MTGAGRRAVYPRDLSPERGLLFRITHCDNLPWLLANGLPCASSPLRAPSFVAIGNADLIEDRARHAVREPPHGTLADYVPFYFTPRSPMLLNIKTGWKGITKRPNADIVVMVTSIARLAAHGVTTLFTDRHAFIRTARWTADHAELAAMLDWRILRDSDFQNTDAYPDKMDRYMAEALAHGHVPTEALLGLACASDAAKKKVEMMAQAAGVAMFVEARPEWYFR</sequence>
<dbReference type="AlphaFoldDB" id="A0A1H3Z0N8"/>
<keyword evidence="4 6" id="KW-0548">Nucleotidyltransferase</keyword>
<comment type="caution">
    <text evidence="6">Lacks conserved residue(s) required for the propagation of feature annotation.</text>
</comment>
<reference evidence="8 9" key="1">
    <citation type="submission" date="2016-10" db="EMBL/GenBank/DDBJ databases">
        <authorList>
            <person name="de Groot N.N."/>
        </authorList>
    </citation>
    <scope>NUCLEOTIDE SEQUENCE [LARGE SCALE GENOMIC DNA]</scope>
    <source>
        <strain evidence="8 9">DSM 15345</strain>
    </source>
</reference>
<comment type="similarity">
    <text evidence="6">Belongs to the DarT ADP-ribosyltransferase family.</text>
</comment>
<keyword evidence="5 6" id="KW-0238">DNA-binding</keyword>
<evidence type="ECO:0000256" key="1">
    <source>
        <dbReference type="ARBA" id="ARBA00022649"/>
    </source>
</evidence>
<feature type="active site" description="Proton acceptor" evidence="6">
    <location>
        <position position="62"/>
    </location>
</feature>
<feature type="binding site" evidence="6">
    <location>
        <position position="62"/>
    </location>
    <ligand>
        <name>NAD(+)</name>
        <dbReference type="ChEBI" id="CHEBI:57540"/>
    </ligand>
</feature>
<evidence type="ECO:0000256" key="4">
    <source>
        <dbReference type="ARBA" id="ARBA00022695"/>
    </source>
</evidence>
<proteinExistence type="inferred from homology"/>
<evidence type="ECO:0000313" key="8">
    <source>
        <dbReference type="EMBL" id="SEA17309.1"/>
    </source>
</evidence>
<dbReference type="GO" id="GO:0003677">
    <property type="term" value="F:DNA binding"/>
    <property type="evidence" value="ECO:0007669"/>
    <property type="project" value="UniProtKB-UniRule"/>
</dbReference>
<keyword evidence="9" id="KW-1185">Reference proteome</keyword>
<evidence type="ECO:0000256" key="3">
    <source>
        <dbReference type="ARBA" id="ARBA00022679"/>
    </source>
</evidence>
<comment type="catalytic activity">
    <reaction evidence="6">
        <text>a thymidine in DNA + NAD(+) = an N-(ADP-alpha-D-ribosyl)-thymidine in DNA + nicotinamide + H(+)</text>
        <dbReference type="Rhea" id="RHEA:71651"/>
        <dbReference type="Rhea" id="RHEA-COMP:13556"/>
        <dbReference type="Rhea" id="RHEA-COMP:18051"/>
        <dbReference type="ChEBI" id="CHEBI:15378"/>
        <dbReference type="ChEBI" id="CHEBI:17154"/>
        <dbReference type="ChEBI" id="CHEBI:57540"/>
        <dbReference type="ChEBI" id="CHEBI:137386"/>
        <dbReference type="ChEBI" id="CHEBI:191199"/>
    </reaction>
</comment>
<gene>
    <name evidence="8" type="ORF">SAMN05444370_103334</name>
</gene>